<dbReference type="KEGG" id="fmg:HYN48_08405"/>
<accession>A0A2S0RDS8</accession>
<evidence type="ECO:0000256" key="1">
    <source>
        <dbReference type="SAM" id="Phobius"/>
    </source>
</evidence>
<feature type="transmembrane region" description="Helical" evidence="1">
    <location>
        <begin position="12"/>
        <end position="30"/>
    </location>
</feature>
<reference evidence="2 3" key="1">
    <citation type="submission" date="2018-04" db="EMBL/GenBank/DDBJ databases">
        <title>Genome sequencing of Flavobacterium sp. HYN0048.</title>
        <authorList>
            <person name="Yi H."/>
            <person name="Baek C."/>
        </authorList>
    </citation>
    <scope>NUCLEOTIDE SEQUENCE [LARGE SCALE GENOMIC DNA]</scope>
    <source>
        <strain evidence="2 3">HYN0048</strain>
    </source>
</reference>
<evidence type="ECO:0000313" key="2">
    <source>
        <dbReference type="EMBL" id="AWA30097.1"/>
    </source>
</evidence>
<organism evidence="2 3">
    <name type="scientific">Flavobacterium magnum</name>
    <dbReference type="NCBI Taxonomy" id="2162713"/>
    <lineage>
        <taxon>Bacteria</taxon>
        <taxon>Pseudomonadati</taxon>
        <taxon>Bacteroidota</taxon>
        <taxon>Flavobacteriia</taxon>
        <taxon>Flavobacteriales</taxon>
        <taxon>Flavobacteriaceae</taxon>
        <taxon>Flavobacterium</taxon>
    </lineage>
</organism>
<name>A0A2S0RDS8_9FLAO</name>
<proteinExistence type="predicted"/>
<dbReference type="EMBL" id="CP028811">
    <property type="protein sequence ID" value="AWA30097.1"/>
    <property type="molecule type" value="Genomic_DNA"/>
</dbReference>
<gene>
    <name evidence="2" type="ORF">HYN48_08405</name>
</gene>
<keyword evidence="3" id="KW-1185">Reference proteome</keyword>
<keyword evidence="1" id="KW-0472">Membrane</keyword>
<keyword evidence="1" id="KW-0812">Transmembrane</keyword>
<sequence length="99" mass="11133">MTAITAKRILKTLYVLIVLACCLPLLYPYLDKSGAFSQAVRSIGYIESVLIIVLPLIALHMLVSYCFDKETFSEYYNRQKILYGVAALFVIACCIAKIM</sequence>
<keyword evidence="1" id="KW-1133">Transmembrane helix</keyword>
<protein>
    <submittedName>
        <fullName evidence="2">Uncharacterized protein</fullName>
    </submittedName>
</protein>
<dbReference type="RefSeq" id="WP_108370679.1">
    <property type="nucleotide sequence ID" value="NZ_CP028811.1"/>
</dbReference>
<dbReference type="Proteomes" id="UP000244193">
    <property type="component" value="Chromosome"/>
</dbReference>
<evidence type="ECO:0000313" key="3">
    <source>
        <dbReference type="Proteomes" id="UP000244193"/>
    </source>
</evidence>
<feature type="transmembrane region" description="Helical" evidence="1">
    <location>
        <begin position="42"/>
        <end position="68"/>
    </location>
</feature>
<dbReference type="AlphaFoldDB" id="A0A2S0RDS8"/>
<feature type="transmembrane region" description="Helical" evidence="1">
    <location>
        <begin position="80"/>
        <end position="98"/>
    </location>
</feature>